<keyword evidence="1" id="KW-1133">Transmembrane helix</keyword>
<evidence type="ECO:0000313" key="2">
    <source>
        <dbReference type="EMBL" id="MOY41910.1"/>
    </source>
</evidence>
<reference evidence="2" key="1">
    <citation type="submission" date="2019-04" db="EMBL/GenBank/DDBJ databases">
        <title>An insight into the mialome of Ixodes scapularis.</title>
        <authorList>
            <person name="Ribeiro J.M."/>
            <person name="Mather T.N."/>
            <person name="Karim S."/>
        </authorList>
    </citation>
    <scope>NUCLEOTIDE SEQUENCE</scope>
</reference>
<dbReference type="AlphaFoldDB" id="A0A4D5RX48"/>
<accession>A0A4D5RX48</accession>
<name>A0A4D5RX48_IXOSC</name>
<dbReference type="EMBL" id="GHJT01007939">
    <property type="protein sequence ID" value="MOY41910.1"/>
    <property type="molecule type" value="Transcribed_RNA"/>
</dbReference>
<protein>
    <submittedName>
        <fullName evidence="2">Putative mitochondrial solute carrier protein</fullName>
    </submittedName>
</protein>
<sequence>MTQFPRYIVSYFLVLIPTTITSAFAGCLNLVLSLDKEEANLVCRLLCKCFKALFHLSPYGGKTDNK</sequence>
<evidence type="ECO:0000256" key="1">
    <source>
        <dbReference type="SAM" id="Phobius"/>
    </source>
</evidence>
<organism evidence="2">
    <name type="scientific">Ixodes scapularis</name>
    <name type="common">Black-legged tick</name>
    <name type="synonym">Deer tick</name>
    <dbReference type="NCBI Taxonomy" id="6945"/>
    <lineage>
        <taxon>Eukaryota</taxon>
        <taxon>Metazoa</taxon>
        <taxon>Ecdysozoa</taxon>
        <taxon>Arthropoda</taxon>
        <taxon>Chelicerata</taxon>
        <taxon>Arachnida</taxon>
        <taxon>Acari</taxon>
        <taxon>Parasitiformes</taxon>
        <taxon>Ixodida</taxon>
        <taxon>Ixodoidea</taxon>
        <taxon>Ixodidae</taxon>
        <taxon>Ixodinae</taxon>
        <taxon>Ixodes</taxon>
    </lineage>
</organism>
<keyword evidence="1" id="KW-0812">Transmembrane</keyword>
<keyword evidence="1" id="KW-0472">Membrane</keyword>
<feature type="transmembrane region" description="Helical" evidence="1">
    <location>
        <begin position="12"/>
        <end position="32"/>
    </location>
</feature>
<proteinExistence type="predicted"/>
<dbReference type="PROSITE" id="PS51257">
    <property type="entry name" value="PROKAR_LIPOPROTEIN"/>
    <property type="match status" value="1"/>
</dbReference>